<sequence>MISGKTILVTGGAGFVGSHIADHLVEDNDVYVLDNLTSGDPDNVPDGAELVVDDIRNAGAFDSVPDADVVFHQAALVSVPASIDEPTRSHAINVAGSLNVLEYARDVDARVVLASSTAVYGDASTLPTPESEPITPNSPYGIDKATVDRYARTYHELYGVETVALRYFNIYGPRQGGEYSGVISIFLEKALNDDPITVHGDGSQTRDFVHVDDVVQANLLAATTEHVGEAYNVGTGREVSVRELAETIREVTGSDSEIVYTESREGDIDRSVADLGKAREKLGYVPRVGVSEGLAGFVKSQSEQIPQIQ</sequence>
<comment type="caution">
    <text evidence="3">The sequence shown here is derived from an EMBL/GenBank/DDBJ whole genome shotgun (WGS) entry which is preliminary data.</text>
</comment>
<evidence type="ECO:0000313" key="3">
    <source>
        <dbReference type="EMBL" id="EJN57925.1"/>
    </source>
</evidence>
<dbReference type="RefSeq" id="WP_009376545.1">
    <property type="nucleotide sequence ID" value="NZ_ALJD01000009.1"/>
</dbReference>
<evidence type="ECO:0000313" key="4">
    <source>
        <dbReference type="Proteomes" id="UP000007813"/>
    </source>
</evidence>
<dbReference type="Gene3D" id="3.40.50.720">
    <property type="entry name" value="NAD(P)-binding Rossmann-like Domain"/>
    <property type="match status" value="1"/>
</dbReference>
<feature type="domain" description="NAD-dependent epimerase/dehydratase" evidence="2">
    <location>
        <begin position="7"/>
        <end position="234"/>
    </location>
</feature>
<name>J2ZB94_9EURY</name>
<dbReference type="InterPro" id="IPR001509">
    <property type="entry name" value="Epimerase_deHydtase"/>
</dbReference>
<dbReference type="eggNOG" id="arCOG01369">
    <property type="taxonomic scope" value="Archaea"/>
</dbReference>
<evidence type="ECO:0000256" key="1">
    <source>
        <dbReference type="ARBA" id="ARBA00007637"/>
    </source>
</evidence>
<gene>
    <name evidence="3" type="ORF">HSB1_33420</name>
</gene>
<dbReference type="OrthoDB" id="4907at2157"/>
<dbReference type="InterPro" id="IPR036291">
    <property type="entry name" value="NAD(P)-bd_dom_sf"/>
</dbReference>
<dbReference type="Proteomes" id="UP000007813">
    <property type="component" value="Unassembled WGS sequence"/>
</dbReference>
<accession>J2ZB94</accession>
<dbReference type="EMBL" id="ALJD01000009">
    <property type="protein sequence ID" value="EJN57925.1"/>
    <property type="molecule type" value="Genomic_DNA"/>
</dbReference>
<protein>
    <submittedName>
        <fullName evidence="3">NAD-dependent epimerase/dehydratase</fullName>
    </submittedName>
</protein>
<proteinExistence type="inferred from homology"/>
<dbReference type="SUPFAM" id="SSF51735">
    <property type="entry name" value="NAD(P)-binding Rossmann-fold domains"/>
    <property type="match status" value="1"/>
</dbReference>
<evidence type="ECO:0000259" key="2">
    <source>
        <dbReference type="Pfam" id="PF01370"/>
    </source>
</evidence>
<dbReference type="Gene3D" id="3.90.25.10">
    <property type="entry name" value="UDP-galactose 4-epimerase, domain 1"/>
    <property type="match status" value="1"/>
</dbReference>
<dbReference type="PRINTS" id="PR01713">
    <property type="entry name" value="NUCEPIMERASE"/>
</dbReference>
<organism evidence="3 4">
    <name type="scientific">Halogranum salarium B-1</name>
    <dbReference type="NCBI Taxonomy" id="1210908"/>
    <lineage>
        <taxon>Archaea</taxon>
        <taxon>Methanobacteriati</taxon>
        <taxon>Methanobacteriota</taxon>
        <taxon>Stenosarchaea group</taxon>
        <taxon>Halobacteria</taxon>
        <taxon>Halobacteriales</taxon>
        <taxon>Haloferacaceae</taxon>
    </lineage>
</organism>
<dbReference type="PANTHER" id="PTHR43000">
    <property type="entry name" value="DTDP-D-GLUCOSE 4,6-DEHYDRATASE-RELATED"/>
    <property type="match status" value="1"/>
</dbReference>
<reference evidence="3 4" key="1">
    <citation type="journal article" date="2012" name="J. Bacteriol.">
        <title>Draft Genome Sequence of the Extremely Halophilic Archaeon Halogranum salarium B-1T.</title>
        <authorList>
            <person name="Kim K.K."/>
            <person name="Lee K.C."/>
            <person name="Lee J.S."/>
        </authorList>
    </citation>
    <scope>NUCLEOTIDE SEQUENCE [LARGE SCALE GENOMIC DNA]</scope>
    <source>
        <strain evidence="3 4">B-1</strain>
    </source>
</reference>
<comment type="similarity">
    <text evidence="1">Belongs to the NAD(P)-dependent epimerase/dehydratase family.</text>
</comment>
<dbReference type="AlphaFoldDB" id="J2ZB94"/>
<dbReference type="PATRIC" id="fig|1210908.3.peg.3190"/>
<dbReference type="Pfam" id="PF01370">
    <property type="entry name" value="Epimerase"/>
    <property type="match status" value="1"/>
</dbReference>